<dbReference type="GO" id="GO:0005524">
    <property type="term" value="F:ATP binding"/>
    <property type="evidence" value="ECO:0007669"/>
    <property type="project" value="UniProtKB-KW"/>
</dbReference>
<keyword evidence="1" id="KW-0547">Nucleotide-binding</keyword>
<comment type="caution">
    <text evidence="4">The sequence shown here is derived from an EMBL/GenBank/DDBJ whole genome shotgun (WGS) entry which is preliminary data.</text>
</comment>
<dbReference type="Pfam" id="PF13191">
    <property type="entry name" value="AAA_16"/>
    <property type="match status" value="1"/>
</dbReference>
<dbReference type="PANTHER" id="PTHR16305:SF28">
    <property type="entry name" value="GUANYLATE CYCLASE DOMAIN-CONTAINING PROTEIN"/>
    <property type="match status" value="1"/>
</dbReference>
<gene>
    <name evidence="4" type="ORF">BAE39_31110</name>
</gene>
<organism evidence="4 5">
    <name type="scientific">Rhizobium loti</name>
    <name type="common">Mesorhizobium loti</name>
    <dbReference type="NCBI Taxonomy" id="381"/>
    <lineage>
        <taxon>Bacteria</taxon>
        <taxon>Pseudomonadati</taxon>
        <taxon>Pseudomonadota</taxon>
        <taxon>Alphaproteobacteria</taxon>
        <taxon>Hyphomicrobiales</taxon>
        <taxon>Phyllobacteriaceae</taxon>
        <taxon>Mesorhizobium</taxon>
    </lineage>
</organism>
<keyword evidence="2" id="KW-0067">ATP-binding</keyword>
<dbReference type="InterPro" id="IPR029787">
    <property type="entry name" value="Nucleotide_cyclase"/>
</dbReference>
<proteinExistence type="predicted"/>
<dbReference type="OrthoDB" id="9785312at2"/>
<dbReference type="EMBL" id="LZTJ01000013">
    <property type="protein sequence ID" value="OBP75125.1"/>
    <property type="molecule type" value="Genomic_DNA"/>
</dbReference>
<dbReference type="InterPro" id="IPR027417">
    <property type="entry name" value="P-loop_NTPase"/>
</dbReference>
<feature type="domain" description="Guanylate cyclase" evidence="3">
    <location>
        <begin position="19"/>
        <end position="195"/>
    </location>
</feature>
<dbReference type="SUPFAM" id="SSF55073">
    <property type="entry name" value="Nucleotide cyclase"/>
    <property type="match status" value="1"/>
</dbReference>
<evidence type="ECO:0000313" key="5">
    <source>
        <dbReference type="Proteomes" id="UP000093748"/>
    </source>
</evidence>
<reference evidence="5" key="1">
    <citation type="submission" date="2016-06" db="EMBL/GenBank/DDBJ databases">
        <title>NZP2037 Pacbio-Illumina hybrid assembly.</title>
        <authorList>
            <person name="Ramsay J.P."/>
        </authorList>
    </citation>
    <scope>NUCLEOTIDE SEQUENCE [LARGE SCALE GENOMIC DNA]</scope>
    <source>
        <strain evidence="5">R7ANS::ICEMlSym2042</strain>
    </source>
</reference>
<dbReference type="GO" id="GO:0005737">
    <property type="term" value="C:cytoplasm"/>
    <property type="evidence" value="ECO:0007669"/>
    <property type="project" value="TreeGrafter"/>
</dbReference>
<dbReference type="SUPFAM" id="SSF52540">
    <property type="entry name" value="P-loop containing nucleoside triphosphate hydrolases"/>
    <property type="match status" value="1"/>
</dbReference>
<dbReference type="SMART" id="SM00044">
    <property type="entry name" value="CYCc"/>
    <property type="match status" value="1"/>
</dbReference>
<dbReference type="AlphaFoldDB" id="A0A1A5JMU7"/>
<evidence type="ECO:0000259" key="3">
    <source>
        <dbReference type="SMART" id="SM00044"/>
    </source>
</evidence>
<protein>
    <recommendedName>
        <fullName evidence="3">Guanylate cyclase domain-containing protein</fullName>
    </recommendedName>
</protein>
<dbReference type="GO" id="GO:0009190">
    <property type="term" value="P:cyclic nucleotide biosynthetic process"/>
    <property type="evidence" value="ECO:0007669"/>
    <property type="project" value="InterPro"/>
</dbReference>
<evidence type="ECO:0000256" key="1">
    <source>
        <dbReference type="ARBA" id="ARBA00022741"/>
    </source>
</evidence>
<evidence type="ECO:0000313" key="4">
    <source>
        <dbReference type="EMBL" id="OBP75125.1"/>
    </source>
</evidence>
<dbReference type="InterPro" id="IPR001054">
    <property type="entry name" value="A/G_cyclase"/>
</dbReference>
<dbReference type="InterPro" id="IPR041664">
    <property type="entry name" value="AAA_16"/>
</dbReference>
<name>A0A1A5JMU7_RHILI</name>
<dbReference type="GO" id="GO:0004016">
    <property type="term" value="F:adenylate cyclase activity"/>
    <property type="evidence" value="ECO:0007669"/>
    <property type="project" value="UniProtKB-ARBA"/>
</dbReference>
<accession>A0A1A5JMU7</accession>
<dbReference type="PANTHER" id="PTHR16305">
    <property type="entry name" value="TESTICULAR SOLUBLE ADENYLYL CYCLASE"/>
    <property type="match status" value="1"/>
</dbReference>
<dbReference type="GO" id="GO:0035556">
    <property type="term" value="P:intracellular signal transduction"/>
    <property type="evidence" value="ECO:0007669"/>
    <property type="project" value="InterPro"/>
</dbReference>
<dbReference type="CDD" id="cd07302">
    <property type="entry name" value="CHD"/>
    <property type="match status" value="1"/>
</dbReference>
<evidence type="ECO:0000256" key="2">
    <source>
        <dbReference type="ARBA" id="ARBA00022840"/>
    </source>
</evidence>
<sequence length="1055" mass="114643">MSHESRVDVPNAGTGSRLPIGRGLMDDGVEARHERRVLTALCYDLVGSTELLGLLGIEDFEELILAFQMAAKEAIVSCSGTVRVEVGDGGVAVFPVDLGAKDAASLTISAGLEIVRACKLLAAEKGRSDLHVRVGVATSMTLILKGDTGVAQDTVTGPAFALATRLQAIARPDTVVVCNETRNLTRRSHVFSFCGSHVIKGFAQPEQVWQALSHKRGVDRFFAFGRLTSPLIDRTDEAKLIRECWNEAVSGRGQVIVIEGEAGIGKSRILHEVRRRTRFQRNRLLLFQCMPGDSRSTLHPLRQAMLGNFDDGERALTPALVAEVFAAHGVHDPEVVDIFSFLLGVEGVRSSFHEMDPEMIREKAEWAARHALQATCASGAVILIVEDIHWIDLTSKQLLGELAKLVPSCPVLLIATTRPESGVWLDEKSKHVLLAPLEHADTLRAIATMWPQGKPAPAPELKELVERVTGGVPLFIEEVCQWMAENAASGTEQLPQGVSLGRAAVLETVLDARLEPLGRAREVARAAAVAGNRFSLDLLSALLPEFDPGTISAALDALVEAGFVRARHAAATVYAFRHALIQETIYNATLRKRRQTLHRRLYAVASRNRSLVGWLTTAALADHAERAGLLDEAIGEFVNAGMESSSRSAMAEARQLLEHAIALCGQVSDHDKRDALRLSAMVALGPILTAVEGPNSEHARMLYDEGVKIARRRPIAERAKWFPIYWGWWFTGSVVDGERAQAVVSDLKEVNDPEIQLQARHCLWAVDFNRGDHGGCIAAIDSGLPLYDVGQGHANATRFGGHDARVCGLAHRALSLWFSGRATSALRSMSEARRWAQRTGHVSSIAHACINDAMLSCYRRDFASLRNVIEDLRQLTALHHLPSLVVSAQIFEGWCDGNAGQLERGKDKMREGLGLHGQVQTPEDEPVYCGMLAELLARSGAISHALALLHSAVAQAEAGGSRYWLAELHRRIAQLLVLDRAPAGRVAAALEQSLNTAAEQNAVPILIAAYETLSASNLSPGLLRSYNDRVEAARKSVEPGEPLIVNPEPELRAGR</sequence>
<dbReference type="Gene3D" id="3.30.70.1230">
    <property type="entry name" value="Nucleotide cyclase"/>
    <property type="match status" value="1"/>
</dbReference>
<dbReference type="Proteomes" id="UP000093748">
    <property type="component" value="Unassembled WGS sequence"/>
</dbReference>